<name>A0ABP7LAQ1_9SPHN</name>
<gene>
    <name evidence="2" type="ORF">GCM10022276_14950</name>
</gene>
<feature type="domain" description="GAF" evidence="1">
    <location>
        <begin position="28"/>
        <end position="180"/>
    </location>
</feature>
<dbReference type="Pfam" id="PF13185">
    <property type="entry name" value="GAF_2"/>
    <property type="match status" value="1"/>
</dbReference>
<accession>A0ABP7LAQ1</accession>
<dbReference type="SUPFAM" id="SSF55781">
    <property type="entry name" value="GAF domain-like"/>
    <property type="match status" value="1"/>
</dbReference>
<sequence>MALAVALQASLRIRERRIPLELANGDALESVLTRDLLAVEAISDGDPITSILLLDADGRRLWHGAGPRLPRSYCDAIDGGEIGPCAGSCGTAAYLGRPIYVSDIATDPLWADYRDLALPHGLLSCWSTPIRDEQGTILGTFAIYHRTIGNPSADEVEAIAMITNHVAHAILRSRTAETHEQRASRQNRDRPFLKLVRDDNGLDACVGSVNLLLRAAKLHSLADQVENCAAKSESKSEAEALRKIARRCRKLISAIRTQVAT</sequence>
<comment type="caution">
    <text evidence="2">The sequence shown here is derived from an EMBL/GenBank/DDBJ whole genome shotgun (WGS) entry which is preliminary data.</text>
</comment>
<dbReference type="SMART" id="SM00065">
    <property type="entry name" value="GAF"/>
    <property type="match status" value="1"/>
</dbReference>
<dbReference type="RefSeq" id="WP_344699055.1">
    <property type="nucleotide sequence ID" value="NZ_BAABBM010000001.1"/>
</dbReference>
<keyword evidence="3" id="KW-1185">Reference proteome</keyword>
<dbReference type="Gene3D" id="3.30.450.40">
    <property type="match status" value="1"/>
</dbReference>
<reference evidence="3" key="1">
    <citation type="journal article" date="2019" name="Int. J. Syst. Evol. Microbiol.">
        <title>The Global Catalogue of Microorganisms (GCM) 10K type strain sequencing project: providing services to taxonomists for standard genome sequencing and annotation.</title>
        <authorList>
            <consortium name="The Broad Institute Genomics Platform"/>
            <consortium name="The Broad Institute Genome Sequencing Center for Infectious Disease"/>
            <person name="Wu L."/>
            <person name="Ma J."/>
        </authorList>
    </citation>
    <scope>NUCLEOTIDE SEQUENCE [LARGE SCALE GENOMIC DNA]</scope>
    <source>
        <strain evidence="3">JCM 17543</strain>
    </source>
</reference>
<evidence type="ECO:0000313" key="2">
    <source>
        <dbReference type="EMBL" id="GAA3896971.1"/>
    </source>
</evidence>
<protein>
    <recommendedName>
        <fullName evidence="1">GAF domain-containing protein</fullName>
    </recommendedName>
</protein>
<dbReference type="Proteomes" id="UP001500827">
    <property type="component" value="Unassembled WGS sequence"/>
</dbReference>
<dbReference type="InterPro" id="IPR003018">
    <property type="entry name" value="GAF"/>
</dbReference>
<dbReference type="InterPro" id="IPR029016">
    <property type="entry name" value="GAF-like_dom_sf"/>
</dbReference>
<evidence type="ECO:0000313" key="3">
    <source>
        <dbReference type="Proteomes" id="UP001500827"/>
    </source>
</evidence>
<proteinExistence type="predicted"/>
<organism evidence="2 3">
    <name type="scientific">Sphingomonas limnosediminicola</name>
    <dbReference type="NCBI Taxonomy" id="940133"/>
    <lineage>
        <taxon>Bacteria</taxon>
        <taxon>Pseudomonadati</taxon>
        <taxon>Pseudomonadota</taxon>
        <taxon>Alphaproteobacteria</taxon>
        <taxon>Sphingomonadales</taxon>
        <taxon>Sphingomonadaceae</taxon>
        <taxon>Sphingomonas</taxon>
    </lineage>
</organism>
<evidence type="ECO:0000259" key="1">
    <source>
        <dbReference type="SMART" id="SM00065"/>
    </source>
</evidence>
<dbReference type="EMBL" id="BAABBM010000001">
    <property type="protein sequence ID" value="GAA3896971.1"/>
    <property type="molecule type" value="Genomic_DNA"/>
</dbReference>